<comment type="similarity">
    <text evidence="1">Belongs to the peptidase C2 family.</text>
</comment>
<dbReference type="EMBL" id="HBHT01039051">
    <property type="protein sequence ID" value="CAD9993195.1"/>
    <property type="molecule type" value="Transcribed_RNA"/>
</dbReference>
<dbReference type="SMART" id="SM00230">
    <property type="entry name" value="CysPc"/>
    <property type="match status" value="1"/>
</dbReference>
<dbReference type="PROSITE" id="PS50203">
    <property type="entry name" value="CALPAIN_CAT"/>
    <property type="match status" value="1"/>
</dbReference>
<dbReference type="PANTHER" id="PTHR10183">
    <property type="entry name" value="CALPAIN"/>
    <property type="match status" value="1"/>
</dbReference>
<dbReference type="GO" id="GO:0004198">
    <property type="term" value="F:calcium-dependent cysteine-type endopeptidase activity"/>
    <property type="evidence" value="ECO:0007669"/>
    <property type="project" value="InterPro"/>
</dbReference>
<dbReference type="InterPro" id="IPR000169">
    <property type="entry name" value="Pept_cys_AS"/>
</dbReference>
<feature type="active site" evidence="5 6">
    <location>
        <position position="343"/>
    </location>
</feature>
<dbReference type="GO" id="GO:0006508">
    <property type="term" value="P:proteolysis"/>
    <property type="evidence" value="ECO:0007669"/>
    <property type="project" value="UniProtKB-KW"/>
</dbReference>
<proteinExistence type="inferred from homology"/>
<accession>A0A7S2YSP3</accession>
<reference evidence="9" key="1">
    <citation type="submission" date="2021-01" db="EMBL/GenBank/DDBJ databases">
        <authorList>
            <person name="Corre E."/>
            <person name="Pelletier E."/>
            <person name="Niang G."/>
            <person name="Scheremetjew M."/>
            <person name="Finn R."/>
            <person name="Kale V."/>
            <person name="Holt S."/>
            <person name="Cochrane G."/>
            <person name="Meng A."/>
            <person name="Brown T."/>
            <person name="Cohen L."/>
        </authorList>
    </citation>
    <scope>NUCLEOTIDE SEQUENCE</scope>
    <source>
        <strain evidence="9">CCMP125</strain>
    </source>
</reference>
<name>A0A7S2YSP3_9STRA</name>
<evidence type="ECO:0000256" key="2">
    <source>
        <dbReference type="ARBA" id="ARBA00022670"/>
    </source>
</evidence>
<dbReference type="PANTHER" id="PTHR10183:SF379">
    <property type="entry name" value="CALPAIN-5"/>
    <property type="match status" value="1"/>
</dbReference>
<dbReference type="GO" id="GO:0005737">
    <property type="term" value="C:cytoplasm"/>
    <property type="evidence" value="ECO:0007669"/>
    <property type="project" value="TreeGrafter"/>
</dbReference>
<evidence type="ECO:0000256" key="6">
    <source>
        <dbReference type="PROSITE-ProRule" id="PRU00239"/>
    </source>
</evidence>
<dbReference type="SUPFAM" id="SSF54001">
    <property type="entry name" value="Cysteine proteinases"/>
    <property type="match status" value="1"/>
</dbReference>
<keyword evidence="7" id="KW-0812">Transmembrane</keyword>
<keyword evidence="3 6" id="KW-0378">Hydrolase</keyword>
<dbReference type="PRINTS" id="PR00704">
    <property type="entry name" value="CALPAIN"/>
</dbReference>
<gene>
    <name evidence="9" type="ORF">APAL1065_LOCUS26247</name>
</gene>
<evidence type="ECO:0000259" key="8">
    <source>
        <dbReference type="PROSITE" id="PS50203"/>
    </source>
</evidence>
<dbReference type="InterPro" id="IPR038765">
    <property type="entry name" value="Papain-like_cys_pep_sf"/>
</dbReference>
<dbReference type="InterPro" id="IPR001300">
    <property type="entry name" value="Peptidase_C2_calpain_cat"/>
</dbReference>
<dbReference type="CDD" id="cd00044">
    <property type="entry name" value="CysPc"/>
    <property type="match status" value="1"/>
</dbReference>
<organism evidence="9">
    <name type="scientific">Entomoneis paludosa</name>
    <dbReference type="NCBI Taxonomy" id="265537"/>
    <lineage>
        <taxon>Eukaryota</taxon>
        <taxon>Sar</taxon>
        <taxon>Stramenopiles</taxon>
        <taxon>Ochrophyta</taxon>
        <taxon>Bacillariophyta</taxon>
        <taxon>Bacillariophyceae</taxon>
        <taxon>Bacillariophycidae</taxon>
        <taxon>Entomoneidaceae</taxon>
        <taxon>Entomoneis</taxon>
    </lineage>
</organism>
<keyword evidence="7" id="KW-0472">Membrane</keyword>
<evidence type="ECO:0000256" key="7">
    <source>
        <dbReference type="SAM" id="Phobius"/>
    </source>
</evidence>
<feature type="active site" evidence="5 6">
    <location>
        <position position="134"/>
    </location>
</feature>
<keyword evidence="7" id="KW-1133">Transmembrane helix</keyword>
<feature type="transmembrane region" description="Helical" evidence="7">
    <location>
        <begin position="15"/>
        <end position="39"/>
    </location>
</feature>
<feature type="domain" description="Calpain catalytic" evidence="8">
    <location>
        <begin position="66"/>
        <end position="434"/>
    </location>
</feature>
<evidence type="ECO:0000256" key="4">
    <source>
        <dbReference type="ARBA" id="ARBA00022807"/>
    </source>
</evidence>
<protein>
    <recommendedName>
        <fullName evidence="8">Calpain catalytic domain-containing protein</fullName>
    </recommendedName>
</protein>
<evidence type="ECO:0000256" key="3">
    <source>
        <dbReference type="ARBA" id="ARBA00022801"/>
    </source>
</evidence>
<dbReference type="AlphaFoldDB" id="A0A7S2YSP3"/>
<evidence type="ECO:0000313" key="9">
    <source>
        <dbReference type="EMBL" id="CAD9993195.1"/>
    </source>
</evidence>
<keyword evidence="4 6" id="KW-0788">Thiol protease</keyword>
<evidence type="ECO:0000256" key="1">
    <source>
        <dbReference type="ARBA" id="ARBA00007623"/>
    </source>
</evidence>
<evidence type="ECO:0000256" key="5">
    <source>
        <dbReference type="PIRSR" id="PIRSR622684-1"/>
    </source>
</evidence>
<dbReference type="Pfam" id="PF00648">
    <property type="entry name" value="Peptidase_C2"/>
    <property type="match status" value="1"/>
</dbReference>
<dbReference type="PROSITE" id="PS00139">
    <property type="entry name" value="THIOL_PROTEASE_CYS"/>
    <property type="match status" value="1"/>
</dbReference>
<sequence>MAPTAKEIYTGRAGFLWNLLCCPIMGTVGLIVKSIRIYLIPCTTVLCQRLVVRCLWKYLCCCVGWPYQDDEFYGAKALGDHNKNDPSKESGKQMEKHTDWVRAQDLDAFKHKTPQLFEGEIEPNDLCQGAVGDCWLVAAFACASEFPDMIRHMFLTKEFNPRGLYKIRIYHPLKEKWVVVTIDDYIPCEKGTKKPRFMKPNGNELWAILLEKAYAKLCGSYADIEGGFVLWGWLTMTGDNVFQMSLDSGGSSSKKKKSSSSKAQWIREDMVAMESKSDPSDIRKCGFRETKERYSPDQVWTLLKKYDKQKALMSASIGKMEYGKNDGPSGEQMMEQAGLVAGHAYSLIAAMEVSEKSKAGIPKPGGKTFKLLQLRNPWGTYEWKGNWSDKSKLWKKHSSIARQVGFEAADDGAFWMEFSDFAKVYTRINICDRDTSRDASLDINEDRGSCGIFTGFCCGCMQFWCLCKGFRNLYCSHESTDETLDAKEKTCWIC</sequence>
<keyword evidence="2 6" id="KW-0645">Protease</keyword>
<feature type="active site" evidence="5 6">
    <location>
        <position position="376"/>
    </location>
</feature>
<dbReference type="InterPro" id="IPR022684">
    <property type="entry name" value="Calpain_cysteine_protease"/>
</dbReference>
<dbReference type="Gene3D" id="3.90.70.10">
    <property type="entry name" value="Cysteine proteinases"/>
    <property type="match status" value="1"/>
</dbReference>